<keyword evidence="2 10" id="KW-0436">Ligase</keyword>
<feature type="domain" description="Mur ligase C-terminal" evidence="13">
    <location>
        <begin position="318"/>
        <end position="442"/>
    </location>
</feature>
<dbReference type="HAMAP" id="MF_02019">
    <property type="entry name" value="MurF"/>
    <property type="match status" value="1"/>
</dbReference>
<keyword evidence="16" id="KW-1185">Reference proteome</keyword>
<evidence type="ECO:0000256" key="4">
    <source>
        <dbReference type="ARBA" id="ARBA00022741"/>
    </source>
</evidence>
<dbReference type="NCBIfam" id="TIGR01143">
    <property type="entry name" value="murF"/>
    <property type="match status" value="1"/>
</dbReference>
<dbReference type="EC" id="6.3.2.10" evidence="10 11"/>
<evidence type="ECO:0000256" key="9">
    <source>
        <dbReference type="ARBA" id="ARBA00023316"/>
    </source>
</evidence>
<evidence type="ECO:0000256" key="5">
    <source>
        <dbReference type="ARBA" id="ARBA00022840"/>
    </source>
</evidence>
<dbReference type="InterPro" id="IPR004101">
    <property type="entry name" value="Mur_ligase_C"/>
</dbReference>
<keyword evidence="6 10" id="KW-0133">Cell shape</keyword>
<gene>
    <name evidence="10" type="primary">murF</name>
    <name evidence="15" type="ORF">LQE92_06910</name>
</gene>
<keyword evidence="1 10" id="KW-0963">Cytoplasm</keyword>
<comment type="pathway">
    <text evidence="10 11">Cell wall biogenesis; peptidoglycan biosynthesis.</text>
</comment>
<dbReference type="Gene3D" id="3.40.1190.10">
    <property type="entry name" value="Mur-like, catalytic domain"/>
    <property type="match status" value="1"/>
</dbReference>
<evidence type="ECO:0000259" key="13">
    <source>
        <dbReference type="Pfam" id="PF02875"/>
    </source>
</evidence>
<comment type="caution">
    <text evidence="15">The sequence shown here is derived from an EMBL/GenBank/DDBJ whole genome shotgun (WGS) entry which is preliminary data.</text>
</comment>
<protein>
    <recommendedName>
        <fullName evidence="10 11">UDP-N-acetylmuramoyl-tripeptide--D-alanyl-D-alanine ligase</fullName>
        <ecNumber evidence="10 11">6.3.2.10</ecNumber>
    </recommendedName>
    <alternativeName>
        <fullName evidence="10">D-alanyl-D-alanine-adding enzyme</fullName>
    </alternativeName>
</protein>
<keyword evidence="4 10" id="KW-0547">Nucleotide-binding</keyword>
<dbReference type="SUPFAM" id="SSF53244">
    <property type="entry name" value="MurD-like peptide ligases, peptide-binding domain"/>
    <property type="match status" value="1"/>
</dbReference>
<comment type="subcellular location">
    <subcellularLocation>
        <location evidence="10 11">Cytoplasm</location>
    </subcellularLocation>
</comment>
<evidence type="ECO:0000256" key="2">
    <source>
        <dbReference type="ARBA" id="ARBA00022598"/>
    </source>
</evidence>
<comment type="catalytic activity">
    <reaction evidence="10 11">
        <text>D-alanyl-D-alanine + UDP-N-acetyl-alpha-D-muramoyl-L-alanyl-gamma-D-glutamyl-meso-2,6-diaminopimelate + ATP = UDP-N-acetyl-alpha-D-muramoyl-L-alanyl-gamma-D-glutamyl-meso-2,6-diaminopimeloyl-D-alanyl-D-alanine + ADP + phosphate + H(+)</text>
        <dbReference type="Rhea" id="RHEA:28374"/>
        <dbReference type="ChEBI" id="CHEBI:15378"/>
        <dbReference type="ChEBI" id="CHEBI:30616"/>
        <dbReference type="ChEBI" id="CHEBI:43474"/>
        <dbReference type="ChEBI" id="CHEBI:57822"/>
        <dbReference type="ChEBI" id="CHEBI:61386"/>
        <dbReference type="ChEBI" id="CHEBI:83905"/>
        <dbReference type="ChEBI" id="CHEBI:456216"/>
        <dbReference type="EC" id="6.3.2.10"/>
    </reaction>
</comment>
<dbReference type="GO" id="GO:0051301">
    <property type="term" value="P:cell division"/>
    <property type="evidence" value="ECO:0007669"/>
    <property type="project" value="UniProtKB-KW"/>
</dbReference>
<keyword evidence="5 10" id="KW-0067">ATP-binding</keyword>
<dbReference type="Proteomes" id="UP001299265">
    <property type="component" value="Unassembled WGS sequence"/>
</dbReference>
<feature type="domain" description="Mur ligase central" evidence="14">
    <location>
        <begin position="109"/>
        <end position="295"/>
    </location>
</feature>
<dbReference type="InterPro" id="IPR013221">
    <property type="entry name" value="Mur_ligase_cen"/>
</dbReference>
<evidence type="ECO:0000313" key="15">
    <source>
        <dbReference type="EMBL" id="MCD2492361.1"/>
    </source>
</evidence>
<dbReference type="GO" id="GO:0008360">
    <property type="term" value="P:regulation of cell shape"/>
    <property type="evidence" value="ECO:0007669"/>
    <property type="project" value="UniProtKB-KW"/>
</dbReference>
<feature type="binding site" evidence="10">
    <location>
        <begin position="111"/>
        <end position="117"/>
    </location>
    <ligand>
        <name>ATP</name>
        <dbReference type="ChEBI" id="CHEBI:30616"/>
    </ligand>
</feature>
<dbReference type="InterPro" id="IPR035911">
    <property type="entry name" value="MurE/MurF_N"/>
</dbReference>
<dbReference type="GO" id="GO:0047480">
    <property type="term" value="F:UDP-N-acetylmuramoyl-tripeptide-D-alanyl-D-alanine ligase activity"/>
    <property type="evidence" value="ECO:0007669"/>
    <property type="project" value="UniProtKB-UniRule"/>
</dbReference>
<dbReference type="GO" id="GO:0009252">
    <property type="term" value="P:peptidoglycan biosynthetic process"/>
    <property type="evidence" value="ECO:0007669"/>
    <property type="project" value="UniProtKB-UniRule"/>
</dbReference>
<dbReference type="Pfam" id="PF02875">
    <property type="entry name" value="Mur_ligase_C"/>
    <property type="match status" value="1"/>
</dbReference>
<evidence type="ECO:0000256" key="8">
    <source>
        <dbReference type="ARBA" id="ARBA00023306"/>
    </source>
</evidence>
<dbReference type="InterPro" id="IPR000713">
    <property type="entry name" value="Mur_ligase_N"/>
</dbReference>
<dbReference type="GO" id="GO:0005737">
    <property type="term" value="C:cytoplasm"/>
    <property type="evidence" value="ECO:0007669"/>
    <property type="project" value="UniProtKB-SubCell"/>
</dbReference>
<evidence type="ECO:0000256" key="7">
    <source>
        <dbReference type="ARBA" id="ARBA00022984"/>
    </source>
</evidence>
<dbReference type="GO" id="GO:0071555">
    <property type="term" value="P:cell wall organization"/>
    <property type="evidence" value="ECO:0007669"/>
    <property type="project" value="UniProtKB-KW"/>
</dbReference>
<dbReference type="Gene3D" id="3.40.1390.10">
    <property type="entry name" value="MurE/MurF, N-terminal domain"/>
    <property type="match status" value="1"/>
</dbReference>
<evidence type="ECO:0000256" key="1">
    <source>
        <dbReference type="ARBA" id="ARBA00022490"/>
    </source>
</evidence>
<dbReference type="InterPro" id="IPR036565">
    <property type="entry name" value="Mur-like_cat_sf"/>
</dbReference>
<dbReference type="Gene3D" id="3.90.190.20">
    <property type="entry name" value="Mur ligase, C-terminal domain"/>
    <property type="match status" value="1"/>
</dbReference>
<comment type="function">
    <text evidence="10 11">Involved in cell wall formation. Catalyzes the final step in the synthesis of UDP-N-acetylmuramoyl-pentapeptide, the precursor of murein.</text>
</comment>
<dbReference type="EMBL" id="JAJNOR010000004">
    <property type="protein sequence ID" value="MCD2492361.1"/>
    <property type="molecule type" value="Genomic_DNA"/>
</dbReference>
<evidence type="ECO:0000259" key="14">
    <source>
        <dbReference type="Pfam" id="PF08245"/>
    </source>
</evidence>
<keyword evidence="8 10" id="KW-0131">Cell cycle</keyword>
<evidence type="ECO:0000259" key="12">
    <source>
        <dbReference type="Pfam" id="PF01225"/>
    </source>
</evidence>
<keyword evidence="7 10" id="KW-0573">Peptidoglycan synthesis</keyword>
<accession>A0AAP2RI90</accession>
<evidence type="ECO:0000256" key="3">
    <source>
        <dbReference type="ARBA" id="ARBA00022618"/>
    </source>
</evidence>
<dbReference type="Pfam" id="PF08245">
    <property type="entry name" value="Mur_ligase_M"/>
    <property type="match status" value="1"/>
</dbReference>
<dbReference type="InterPro" id="IPR051046">
    <property type="entry name" value="MurCDEF_CellWall_CoF430Synth"/>
</dbReference>
<dbReference type="InterPro" id="IPR036615">
    <property type="entry name" value="Mur_ligase_C_dom_sf"/>
</dbReference>
<dbReference type="InterPro" id="IPR005863">
    <property type="entry name" value="UDP-N-AcMur_synth"/>
</dbReference>
<evidence type="ECO:0000313" key="16">
    <source>
        <dbReference type="Proteomes" id="UP001299265"/>
    </source>
</evidence>
<dbReference type="GO" id="GO:0005524">
    <property type="term" value="F:ATP binding"/>
    <property type="evidence" value="ECO:0007669"/>
    <property type="project" value="UniProtKB-UniRule"/>
</dbReference>
<name>A0AAP2RI90_9FIRM</name>
<dbReference type="AlphaFoldDB" id="A0AAP2RI90"/>
<dbReference type="Pfam" id="PF01225">
    <property type="entry name" value="Mur_ligase"/>
    <property type="match status" value="1"/>
</dbReference>
<reference evidence="15 16" key="1">
    <citation type="submission" date="2021-11" db="EMBL/GenBank/DDBJ databases">
        <title>Lacrimispora sp. nov. NSJ-141 isolated from human feces.</title>
        <authorList>
            <person name="Abdugheni R."/>
        </authorList>
    </citation>
    <scope>NUCLEOTIDE SEQUENCE [LARGE SCALE GENOMIC DNA]</scope>
    <source>
        <strain evidence="15 16">NSJ-141</strain>
    </source>
</reference>
<feature type="domain" description="Mur ligase N-terminal catalytic" evidence="12">
    <location>
        <begin position="27"/>
        <end position="96"/>
    </location>
</feature>
<keyword evidence="9 10" id="KW-0961">Cell wall biogenesis/degradation</keyword>
<organism evidence="15 16">
    <name type="scientific">Lientehia hominis</name>
    <dbReference type="NCBI Taxonomy" id="2897778"/>
    <lineage>
        <taxon>Bacteria</taxon>
        <taxon>Bacillati</taxon>
        <taxon>Bacillota</taxon>
        <taxon>Clostridia</taxon>
        <taxon>Lachnospirales</taxon>
        <taxon>Lachnospiraceae</taxon>
        <taxon>Lientehia</taxon>
    </lineage>
</organism>
<proteinExistence type="inferred from homology"/>
<dbReference type="SUPFAM" id="SSF63418">
    <property type="entry name" value="MurE/MurF N-terminal domain"/>
    <property type="match status" value="1"/>
</dbReference>
<comment type="similarity">
    <text evidence="10">Belongs to the MurCDEF family. MurF subfamily.</text>
</comment>
<dbReference type="RefSeq" id="WP_231062267.1">
    <property type="nucleotide sequence ID" value="NZ_JAJNOR010000004.1"/>
</dbReference>
<evidence type="ECO:0000256" key="11">
    <source>
        <dbReference type="RuleBase" id="RU004136"/>
    </source>
</evidence>
<dbReference type="SUPFAM" id="SSF53623">
    <property type="entry name" value="MurD-like peptide ligases, catalytic domain"/>
    <property type="match status" value="1"/>
</dbReference>
<dbReference type="PANTHER" id="PTHR43024:SF1">
    <property type="entry name" value="UDP-N-ACETYLMURAMOYL-TRIPEPTIDE--D-ALANYL-D-ALANINE LIGASE"/>
    <property type="match status" value="1"/>
</dbReference>
<evidence type="ECO:0000256" key="6">
    <source>
        <dbReference type="ARBA" id="ARBA00022960"/>
    </source>
</evidence>
<sequence>MEQTTVRDIVRATGGVLLAGDPGEPLENVSIDSRVMKGRDLFVPLIGEHSDAHDYLAQAIENGAVLVLSSRKMEPLPGAAWIQVDDTLKALQAVGRDYRNRMGIPVVGVTGSVGKTTTREMTATALGAKFRIFKTSKNFNSDIGLPVTMTEMTKEDEIAVLEMGMSDFGEMEVLSSMARPLAAIITNIGVAHIEQLGTQENIFREKLKITVGMESGGTLILNGDDRFLRTVGESIGFHRMFYGFGENCQYRAEDMVITGEGTDFTSVCGAKRVRVHLPVMGKHMVMNALAAMAAASIWGVSMEEAAEALEGFSGFRNRQQIYKVRDYRVIDDTYNASPDSMKAALGVLAGMETKGKKIAVLANMLELGEDSRRFHYEVGYYAKEIAPDILICIGELAAEIGRGVSEAGGKNTVIESFGTKEDALPFLKEQAGSGDLILFKGSNSMKLGELIDSLRDE</sequence>
<evidence type="ECO:0000256" key="10">
    <source>
        <dbReference type="HAMAP-Rule" id="MF_02019"/>
    </source>
</evidence>
<keyword evidence="3 10" id="KW-0132">Cell division</keyword>
<dbReference type="PANTHER" id="PTHR43024">
    <property type="entry name" value="UDP-N-ACETYLMURAMOYL-TRIPEPTIDE--D-ALANYL-D-ALANINE LIGASE"/>
    <property type="match status" value="1"/>
</dbReference>